<keyword evidence="5" id="KW-1185">Reference proteome</keyword>
<protein>
    <submittedName>
        <fullName evidence="4">Autophagy-related protein 16-1</fullName>
    </submittedName>
</protein>
<name>A0A067RC67_ZOONE</name>
<evidence type="ECO:0000256" key="1">
    <source>
        <dbReference type="ARBA" id="ARBA00022574"/>
    </source>
</evidence>
<dbReference type="InterPro" id="IPR019775">
    <property type="entry name" value="WD40_repeat_CS"/>
</dbReference>
<sequence>MDVAGSNPYIGKFYFLILQKRDLLDGKPLFRKVKSEIEKRVNTNMPIAKAKSYQLLPRLATFLNENMDKYKVEISAEFAKLKWIGGSGACHTLTGHSGKVMAAKFLGEPSKVVSGSHDRTLKIWDLRSKAYAVLVGVAFSMERPVEALRWADPSSKESYRLSIDQANEKLGPAVLRHLKNGSFPYSLDKGSARRKASACTQDSTTEKGGQTSMALMGFQPTVLATKRQKAHTSDRAAIAPTVLQKSRPLPSTYFSIHYRPLIRRKKSELVKKRR</sequence>
<dbReference type="Gene3D" id="2.130.10.10">
    <property type="entry name" value="YVTN repeat-like/Quinoprotein amine dehydrogenase"/>
    <property type="match status" value="1"/>
</dbReference>
<keyword evidence="1 3" id="KW-0853">WD repeat</keyword>
<keyword evidence="2" id="KW-0677">Repeat</keyword>
<dbReference type="PROSITE" id="PS00678">
    <property type="entry name" value="WD_REPEATS_1"/>
    <property type="match status" value="1"/>
</dbReference>
<dbReference type="STRING" id="136037.A0A067RC67"/>
<dbReference type="AlphaFoldDB" id="A0A067RC67"/>
<evidence type="ECO:0000313" key="5">
    <source>
        <dbReference type="Proteomes" id="UP000027135"/>
    </source>
</evidence>
<accession>A0A067RC67</accession>
<dbReference type="PROSITE" id="PS50082">
    <property type="entry name" value="WD_REPEATS_2"/>
    <property type="match status" value="1"/>
</dbReference>
<dbReference type="PROSITE" id="PS50294">
    <property type="entry name" value="WD_REPEATS_REGION"/>
    <property type="match status" value="1"/>
</dbReference>
<evidence type="ECO:0000313" key="4">
    <source>
        <dbReference type="EMBL" id="KDR21476.1"/>
    </source>
</evidence>
<dbReference type="SMART" id="SM00320">
    <property type="entry name" value="WD40"/>
    <property type="match status" value="1"/>
</dbReference>
<proteinExistence type="predicted"/>
<dbReference type="SUPFAM" id="SSF50978">
    <property type="entry name" value="WD40 repeat-like"/>
    <property type="match status" value="1"/>
</dbReference>
<dbReference type="InterPro" id="IPR015943">
    <property type="entry name" value="WD40/YVTN_repeat-like_dom_sf"/>
</dbReference>
<dbReference type="InterPro" id="IPR036322">
    <property type="entry name" value="WD40_repeat_dom_sf"/>
</dbReference>
<evidence type="ECO:0000256" key="3">
    <source>
        <dbReference type="PROSITE-ProRule" id="PRU00221"/>
    </source>
</evidence>
<dbReference type="Proteomes" id="UP000027135">
    <property type="component" value="Unassembled WGS sequence"/>
</dbReference>
<reference evidence="4 5" key="1">
    <citation type="journal article" date="2014" name="Nat. Commun.">
        <title>Molecular traces of alternative social organization in a termite genome.</title>
        <authorList>
            <person name="Terrapon N."/>
            <person name="Li C."/>
            <person name="Robertson H.M."/>
            <person name="Ji L."/>
            <person name="Meng X."/>
            <person name="Booth W."/>
            <person name="Chen Z."/>
            <person name="Childers C.P."/>
            <person name="Glastad K.M."/>
            <person name="Gokhale K."/>
            <person name="Gowin J."/>
            <person name="Gronenberg W."/>
            <person name="Hermansen R.A."/>
            <person name="Hu H."/>
            <person name="Hunt B.G."/>
            <person name="Huylmans A.K."/>
            <person name="Khalil S.M."/>
            <person name="Mitchell R.D."/>
            <person name="Munoz-Torres M.C."/>
            <person name="Mustard J.A."/>
            <person name="Pan H."/>
            <person name="Reese J.T."/>
            <person name="Scharf M.E."/>
            <person name="Sun F."/>
            <person name="Vogel H."/>
            <person name="Xiao J."/>
            <person name="Yang W."/>
            <person name="Yang Z."/>
            <person name="Yang Z."/>
            <person name="Zhou J."/>
            <person name="Zhu J."/>
            <person name="Brent C.S."/>
            <person name="Elsik C.G."/>
            <person name="Goodisman M.A."/>
            <person name="Liberles D.A."/>
            <person name="Roe R.M."/>
            <person name="Vargo E.L."/>
            <person name="Vilcinskas A."/>
            <person name="Wang J."/>
            <person name="Bornberg-Bauer E."/>
            <person name="Korb J."/>
            <person name="Zhang G."/>
            <person name="Liebig J."/>
        </authorList>
    </citation>
    <scope>NUCLEOTIDE SEQUENCE [LARGE SCALE GENOMIC DNA]</scope>
    <source>
        <tissue evidence="4">Whole organism</tissue>
    </source>
</reference>
<dbReference type="EMBL" id="KK852553">
    <property type="protein sequence ID" value="KDR21476.1"/>
    <property type="molecule type" value="Genomic_DNA"/>
</dbReference>
<dbReference type="eggNOG" id="KOG0288">
    <property type="taxonomic scope" value="Eukaryota"/>
</dbReference>
<dbReference type="InParanoid" id="A0A067RC67"/>
<gene>
    <name evidence="4" type="ORF">L798_03844</name>
</gene>
<evidence type="ECO:0000256" key="2">
    <source>
        <dbReference type="ARBA" id="ARBA00022737"/>
    </source>
</evidence>
<dbReference type="Pfam" id="PF00400">
    <property type="entry name" value="WD40"/>
    <property type="match status" value="1"/>
</dbReference>
<dbReference type="InterPro" id="IPR001680">
    <property type="entry name" value="WD40_rpt"/>
</dbReference>
<organism evidence="4 5">
    <name type="scientific">Zootermopsis nevadensis</name>
    <name type="common">Dampwood termite</name>
    <dbReference type="NCBI Taxonomy" id="136037"/>
    <lineage>
        <taxon>Eukaryota</taxon>
        <taxon>Metazoa</taxon>
        <taxon>Ecdysozoa</taxon>
        <taxon>Arthropoda</taxon>
        <taxon>Hexapoda</taxon>
        <taxon>Insecta</taxon>
        <taxon>Pterygota</taxon>
        <taxon>Neoptera</taxon>
        <taxon>Polyneoptera</taxon>
        <taxon>Dictyoptera</taxon>
        <taxon>Blattodea</taxon>
        <taxon>Blattoidea</taxon>
        <taxon>Termitoidae</taxon>
        <taxon>Termopsidae</taxon>
        <taxon>Zootermopsis</taxon>
    </lineage>
</organism>
<feature type="repeat" description="WD" evidence="3">
    <location>
        <begin position="93"/>
        <end position="134"/>
    </location>
</feature>